<evidence type="ECO:0000256" key="4">
    <source>
        <dbReference type="ARBA" id="ARBA00022643"/>
    </source>
</evidence>
<evidence type="ECO:0000256" key="3">
    <source>
        <dbReference type="ARBA" id="ARBA00022630"/>
    </source>
</evidence>
<dbReference type="Proteomes" id="UP000813420">
    <property type="component" value="Unassembled WGS sequence"/>
</dbReference>
<reference evidence="7" key="1">
    <citation type="journal article" date="2021" name="PeerJ">
        <title>Extensive microbial diversity within the chicken gut microbiome revealed by metagenomics and culture.</title>
        <authorList>
            <person name="Gilroy R."/>
            <person name="Ravi A."/>
            <person name="Getino M."/>
            <person name="Pursley I."/>
            <person name="Horton D.L."/>
            <person name="Alikhan N.F."/>
            <person name="Baker D."/>
            <person name="Gharbi K."/>
            <person name="Hall N."/>
            <person name="Watson M."/>
            <person name="Adriaenssens E.M."/>
            <person name="Foster-Nyarko E."/>
            <person name="Jarju S."/>
            <person name="Secka A."/>
            <person name="Antonio M."/>
            <person name="Oren A."/>
            <person name="Chaudhuri R.R."/>
            <person name="La Ragione R."/>
            <person name="Hildebrand F."/>
            <person name="Pallen M.J."/>
        </authorList>
    </citation>
    <scope>NUCLEOTIDE SEQUENCE</scope>
    <source>
        <strain evidence="7">USAMLcec4-12693</strain>
    </source>
</reference>
<accession>A0A9D2VWN0</accession>
<gene>
    <name evidence="7" type="ORF">K8V39_02355</name>
</gene>
<dbReference type="InterPro" id="IPR029479">
    <property type="entry name" value="Nitroreductase"/>
</dbReference>
<reference evidence="7" key="2">
    <citation type="submission" date="2021-09" db="EMBL/GenBank/DDBJ databases">
        <authorList>
            <person name="Gilroy R."/>
        </authorList>
    </citation>
    <scope>NUCLEOTIDE SEQUENCE</scope>
    <source>
        <strain evidence="7">USAMLcec4-12693</strain>
    </source>
</reference>
<evidence type="ECO:0000313" key="7">
    <source>
        <dbReference type="EMBL" id="HJH49088.1"/>
    </source>
</evidence>
<dbReference type="EMBL" id="DYXE01000023">
    <property type="protein sequence ID" value="HJH49088.1"/>
    <property type="molecule type" value="Genomic_DNA"/>
</dbReference>
<evidence type="ECO:0000256" key="1">
    <source>
        <dbReference type="ARBA" id="ARBA00001917"/>
    </source>
</evidence>
<comment type="similarity">
    <text evidence="2">Belongs to the nitroreductase family.</text>
</comment>
<evidence type="ECO:0000256" key="5">
    <source>
        <dbReference type="ARBA" id="ARBA00023002"/>
    </source>
</evidence>
<name>A0A9D2VWN0_9FIRM</name>
<dbReference type="RefSeq" id="WP_277271616.1">
    <property type="nucleotide sequence ID" value="NZ_DYXE01000023.1"/>
</dbReference>
<protein>
    <submittedName>
        <fullName evidence="7">Nitroreductase family protein</fullName>
    </submittedName>
</protein>
<sequence length="172" mass="19884">MEFLHLVEDRYSVRSFSDHPVEQEKIDQILKVGQFAPTAVNYQPQKIYVLKSKEALQKIRSLTRFVYDAPVVLMLCADQTKVWKSPVEKGYDTGEMDVSIVCTYMMLEAWELGIGSVWVRGFDSRQVKELFDLPENIKPICLLPIGYPGKEAAPYTPWHDTFRPLKEIVKEL</sequence>
<dbReference type="PANTHER" id="PTHR43673">
    <property type="entry name" value="NAD(P)H NITROREDUCTASE YDGI-RELATED"/>
    <property type="match status" value="1"/>
</dbReference>
<dbReference type="SUPFAM" id="SSF55469">
    <property type="entry name" value="FMN-dependent nitroreductase-like"/>
    <property type="match status" value="1"/>
</dbReference>
<dbReference type="PANTHER" id="PTHR43673:SF2">
    <property type="entry name" value="NITROREDUCTASE"/>
    <property type="match status" value="1"/>
</dbReference>
<comment type="cofactor">
    <cofactor evidence="1">
        <name>FMN</name>
        <dbReference type="ChEBI" id="CHEBI:58210"/>
    </cofactor>
</comment>
<dbReference type="InterPro" id="IPR000415">
    <property type="entry name" value="Nitroreductase-like"/>
</dbReference>
<keyword evidence="4" id="KW-0288">FMN</keyword>
<evidence type="ECO:0000259" key="6">
    <source>
        <dbReference type="Pfam" id="PF00881"/>
    </source>
</evidence>
<feature type="domain" description="Nitroreductase" evidence="6">
    <location>
        <begin position="8"/>
        <end position="61"/>
    </location>
</feature>
<feature type="domain" description="Nitroreductase" evidence="6">
    <location>
        <begin position="64"/>
        <end position="147"/>
    </location>
</feature>
<dbReference type="Pfam" id="PF00881">
    <property type="entry name" value="Nitroreductase"/>
    <property type="match status" value="2"/>
</dbReference>
<dbReference type="AlphaFoldDB" id="A0A9D2VWN0"/>
<dbReference type="CDD" id="cd20609">
    <property type="entry name" value="nitroreductase"/>
    <property type="match status" value="1"/>
</dbReference>
<evidence type="ECO:0000313" key="8">
    <source>
        <dbReference type="Proteomes" id="UP000813420"/>
    </source>
</evidence>
<dbReference type="Gene3D" id="3.40.109.10">
    <property type="entry name" value="NADH Oxidase"/>
    <property type="match status" value="1"/>
</dbReference>
<keyword evidence="5" id="KW-0560">Oxidoreductase</keyword>
<proteinExistence type="inferred from homology"/>
<dbReference type="GO" id="GO:0016491">
    <property type="term" value="F:oxidoreductase activity"/>
    <property type="evidence" value="ECO:0007669"/>
    <property type="project" value="UniProtKB-KW"/>
</dbReference>
<organism evidence="7 8">
    <name type="scientific">Merdimonas faecis</name>
    <dbReference type="NCBI Taxonomy" id="1653435"/>
    <lineage>
        <taxon>Bacteria</taxon>
        <taxon>Bacillati</taxon>
        <taxon>Bacillota</taxon>
        <taxon>Clostridia</taxon>
        <taxon>Lachnospirales</taxon>
        <taxon>Lachnospiraceae</taxon>
        <taxon>Merdimonas</taxon>
    </lineage>
</organism>
<comment type="caution">
    <text evidence="7">The sequence shown here is derived from an EMBL/GenBank/DDBJ whole genome shotgun (WGS) entry which is preliminary data.</text>
</comment>
<evidence type="ECO:0000256" key="2">
    <source>
        <dbReference type="ARBA" id="ARBA00007118"/>
    </source>
</evidence>
<keyword evidence="3" id="KW-0285">Flavoprotein</keyword>